<evidence type="ECO:0000256" key="3">
    <source>
        <dbReference type="PROSITE-ProRule" id="PRU00042"/>
    </source>
</evidence>
<keyword evidence="6" id="KW-1185">Reference proteome</keyword>
<gene>
    <name evidence="5" type="primary">Zfp488</name>
</gene>
<dbReference type="PROSITE" id="PS50157">
    <property type="entry name" value="ZINC_FINGER_C2H2_2"/>
    <property type="match status" value="2"/>
</dbReference>
<reference evidence="5" key="3">
    <citation type="submission" date="2025-09" db="UniProtKB">
        <authorList>
            <consortium name="Ensembl"/>
        </authorList>
    </citation>
    <scope>IDENTIFICATION</scope>
    <source>
        <strain evidence="5">Brown Norway</strain>
    </source>
</reference>
<accession>A0ABK0L6K4</accession>
<evidence type="ECO:0000313" key="5">
    <source>
        <dbReference type="Ensembl" id="ENSRNOP00000100008.1"/>
    </source>
</evidence>
<dbReference type="Gene3D" id="3.30.160.60">
    <property type="entry name" value="Classic Zinc Finger"/>
    <property type="match status" value="1"/>
</dbReference>
<evidence type="ECO:0000256" key="2">
    <source>
        <dbReference type="ARBA" id="ARBA00023242"/>
    </source>
</evidence>
<evidence type="ECO:0000256" key="1">
    <source>
        <dbReference type="ARBA" id="ARBA00004123"/>
    </source>
</evidence>
<comment type="subcellular location">
    <subcellularLocation>
        <location evidence="1">Nucleus</location>
    </subcellularLocation>
</comment>
<name>A0ABK0L6K4_RAT</name>
<keyword evidence="3" id="KW-0479">Metal-binding</keyword>
<dbReference type="InterPro" id="IPR013087">
    <property type="entry name" value="Znf_C2H2_type"/>
</dbReference>
<evidence type="ECO:0000259" key="4">
    <source>
        <dbReference type="PROSITE" id="PS50157"/>
    </source>
</evidence>
<dbReference type="Ensembl" id="ENSRNOT00000168599.1">
    <property type="protein sequence ID" value="ENSRNOP00000100008.1"/>
    <property type="gene ID" value="ENSRNOG00000057542.3"/>
</dbReference>
<keyword evidence="2" id="KW-0539">Nucleus</keyword>
<dbReference type="Proteomes" id="UP000002494">
    <property type="component" value="Chromosome 16"/>
</dbReference>
<proteinExistence type="predicted"/>
<reference evidence="5" key="2">
    <citation type="submission" date="2025-08" db="UniProtKB">
        <authorList>
            <consortium name="Ensembl"/>
        </authorList>
    </citation>
    <scope>IDENTIFICATION</scope>
    <source>
        <strain evidence="5">Brown Norway</strain>
    </source>
</reference>
<dbReference type="PROSITE" id="PS00028">
    <property type="entry name" value="ZINC_FINGER_C2H2_1"/>
    <property type="match status" value="2"/>
</dbReference>
<feature type="domain" description="C2H2-type" evidence="4">
    <location>
        <begin position="328"/>
        <end position="360"/>
    </location>
</feature>
<keyword evidence="3" id="KW-0862">Zinc</keyword>
<sequence length="393" mass="43423">MFVRFRGCLVDTVVKRTKRSAVKCIQSRLHWGLSYLIAPPGGRDQLVGTPKPCRQMAAGTSTLLSLSGPTDHMAEGKRASLRPSVEKRWKLMEPKQTQPGMLEKMTLVDSDAAAAGKEGQDAAYTDLSLSAAPDKLQPDRPLACKACTEQRQNTFTELSCLQERPGDIRAQTRKSENPEGQLGTQQLPVSLLRASGDGTVCPVWPGAARSEQKSAFRKPAKRPAEKSKCSPMLLAVGSADDSWELSGLITTVDIPYWAHLSTFKFMGDFWKLHTLSQNILLCNAFQGAPTPWLEHTQVQALTSSASSATASRALLPPTLSSLGLSTQNWCAKCNLAFRLTADLVFHMRSHHKREHVGPDPHSKKRREEVLTCPVCHEDFRERHHLSRHMTSHS</sequence>
<evidence type="ECO:0000313" key="6">
    <source>
        <dbReference type="Proteomes" id="UP000002494"/>
    </source>
</evidence>
<feature type="domain" description="C2H2-type" evidence="4">
    <location>
        <begin position="370"/>
        <end position="393"/>
    </location>
</feature>
<dbReference type="RGD" id="1309835">
    <property type="gene designation" value="Zfp488"/>
</dbReference>
<dbReference type="PANTHER" id="PTHR16516:SF5">
    <property type="entry name" value="ZINC FINGER PROTEIN 488"/>
    <property type="match status" value="1"/>
</dbReference>
<dbReference type="GeneTree" id="ENSGT00890000139463"/>
<protein>
    <submittedName>
        <fullName evidence="5">Zinc finger protein 488</fullName>
    </submittedName>
</protein>
<dbReference type="SMART" id="SM00355">
    <property type="entry name" value="ZnF_C2H2"/>
    <property type="match status" value="2"/>
</dbReference>
<organism evidence="5 6">
    <name type="scientific">Rattus norvegicus</name>
    <name type="common">Rat</name>
    <dbReference type="NCBI Taxonomy" id="10116"/>
    <lineage>
        <taxon>Eukaryota</taxon>
        <taxon>Metazoa</taxon>
        <taxon>Chordata</taxon>
        <taxon>Craniata</taxon>
        <taxon>Vertebrata</taxon>
        <taxon>Euteleostomi</taxon>
        <taxon>Mammalia</taxon>
        <taxon>Eutheria</taxon>
        <taxon>Euarchontoglires</taxon>
        <taxon>Glires</taxon>
        <taxon>Rodentia</taxon>
        <taxon>Myomorpha</taxon>
        <taxon>Muroidea</taxon>
        <taxon>Muridae</taxon>
        <taxon>Murinae</taxon>
        <taxon>Rattus</taxon>
    </lineage>
</organism>
<keyword evidence="3" id="KW-0863">Zinc-finger</keyword>
<dbReference type="PANTHER" id="PTHR16516">
    <property type="entry name" value="AGAP007109-PA"/>
    <property type="match status" value="1"/>
</dbReference>
<dbReference type="InterPro" id="IPR052296">
    <property type="entry name" value="TR-Histone_Methyltrans"/>
</dbReference>
<reference evidence="5" key="1">
    <citation type="submission" date="2024-01" db="EMBL/GenBank/DDBJ databases">
        <title>GRCr8: a new rat reference genome assembly contstructed from accurate long reads and long range scaffolding.</title>
        <authorList>
            <person name="Doris P.A."/>
            <person name="Kalbfleisch T."/>
            <person name="Li K."/>
            <person name="Howe K."/>
            <person name="Wood J."/>
        </authorList>
    </citation>
    <scope>NUCLEOTIDE SEQUENCE [LARGE SCALE GENOMIC DNA]</scope>
    <source>
        <strain evidence="5">Brown Norway</strain>
    </source>
</reference>